<dbReference type="EMBL" id="JANPWB010000002">
    <property type="protein sequence ID" value="KAJ1205385.1"/>
    <property type="molecule type" value="Genomic_DNA"/>
</dbReference>
<keyword evidence="2" id="KW-1185">Reference proteome</keyword>
<dbReference type="Proteomes" id="UP001066276">
    <property type="component" value="Chromosome 1_2"/>
</dbReference>
<sequence>MLSKLRIHHNRARGCCPLAGHSFWMVRQLHGRPPSRVTAPLRPGSEVPLIESVVAVLIADRGLCRCPGRCGSHAQDPSSSSLLRASGALYSLQSSTRLLPSLQNTGSSFSLGGTVALCGTSPLGPRCAPPGPHPPPDRVHGCLPLSSPWGLMAHHRPIEGAPEQLAWPPWVGVCEKRDEGPPMPHKLRCHSQGHTGPRSSALRQPTFPWPDHGPSHSYFEKNSARYLRVNQGEREVIETREKRVKRALERLKRPMAGATENKDID</sequence>
<evidence type="ECO:0000313" key="1">
    <source>
        <dbReference type="EMBL" id="KAJ1205385.1"/>
    </source>
</evidence>
<dbReference type="AlphaFoldDB" id="A0AAV7VUM2"/>
<accession>A0AAV7VUM2</accession>
<evidence type="ECO:0000313" key="2">
    <source>
        <dbReference type="Proteomes" id="UP001066276"/>
    </source>
</evidence>
<name>A0AAV7VUM2_PLEWA</name>
<gene>
    <name evidence="1" type="ORF">NDU88_000820</name>
</gene>
<proteinExistence type="predicted"/>
<comment type="caution">
    <text evidence="1">The sequence shown here is derived from an EMBL/GenBank/DDBJ whole genome shotgun (WGS) entry which is preliminary data.</text>
</comment>
<reference evidence="1" key="1">
    <citation type="journal article" date="2022" name="bioRxiv">
        <title>Sequencing and chromosome-scale assembly of the giantPleurodeles waltlgenome.</title>
        <authorList>
            <person name="Brown T."/>
            <person name="Elewa A."/>
            <person name="Iarovenko S."/>
            <person name="Subramanian E."/>
            <person name="Araus A.J."/>
            <person name="Petzold A."/>
            <person name="Susuki M."/>
            <person name="Suzuki K.-i.T."/>
            <person name="Hayashi T."/>
            <person name="Toyoda A."/>
            <person name="Oliveira C."/>
            <person name="Osipova E."/>
            <person name="Leigh N.D."/>
            <person name="Simon A."/>
            <person name="Yun M.H."/>
        </authorList>
    </citation>
    <scope>NUCLEOTIDE SEQUENCE</scope>
    <source>
        <strain evidence="1">20211129_DDA</strain>
        <tissue evidence="1">Liver</tissue>
    </source>
</reference>
<protein>
    <submittedName>
        <fullName evidence="1">Uncharacterized protein</fullName>
    </submittedName>
</protein>
<organism evidence="1 2">
    <name type="scientific">Pleurodeles waltl</name>
    <name type="common">Iberian ribbed newt</name>
    <dbReference type="NCBI Taxonomy" id="8319"/>
    <lineage>
        <taxon>Eukaryota</taxon>
        <taxon>Metazoa</taxon>
        <taxon>Chordata</taxon>
        <taxon>Craniata</taxon>
        <taxon>Vertebrata</taxon>
        <taxon>Euteleostomi</taxon>
        <taxon>Amphibia</taxon>
        <taxon>Batrachia</taxon>
        <taxon>Caudata</taxon>
        <taxon>Salamandroidea</taxon>
        <taxon>Salamandridae</taxon>
        <taxon>Pleurodelinae</taxon>
        <taxon>Pleurodeles</taxon>
    </lineage>
</organism>